<evidence type="ECO:0000313" key="2">
    <source>
        <dbReference type="Proteomes" id="UP000828941"/>
    </source>
</evidence>
<reference evidence="1 2" key="1">
    <citation type="journal article" date="2022" name="DNA Res.">
        <title>Chromosomal-level genome assembly of the orchid tree Bauhinia variegata (Leguminosae; Cercidoideae) supports the allotetraploid origin hypothesis of Bauhinia.</title>
        <authorList>
            <person name="Zhong Y."/>
            <person name="Chen Y."/>
            <person name="Zheng D."/>
            <person name="Pang J."/>
            <person name="Liu Y."/>
            <person name="Luo S."/>
            <person name="Meng S."/>
            <person name="Qian L."/>
            <person name="Wei D."/>
            <person name="Dai S."/>
            <person name="Zhou R."/>
        </authorList>
    </citation>
    <scope>NUCLEOTIDE SEQUENCE [LARGE SCALE GENOMIC DNA]</scope>
    <source>
        <strain evidence="1">BV-YZ2020</strain>
    </source>
</reference>
<dbReference type="EMBL" id="CM039430">
    <property type="protein sequence ID" value="KAI4345118.1"/>
    <property type="molecule type" value="Genomic_DNA"/>
</dbReference>
<gene>
    <name evidence="1" type="ORF">L6164_012275</name>
</gene>
<name>A0ACB9P9L2_BAUVA</name>
<comment type="caution">
    <text evidence="1">The sequence shown here is derived from an EMBL/GenBank/DDBJ whole genome shotgun (WGS) entry which is preliminary data.</text>
</comment>
<accession>A0ACB9P9L2</accession>
<proteinExistence type="predicted"/>
<protein>
    <submittedName>
        <fullName evidence="1">Uncharacterized protein</fullName>
    </submittedName>
</protein>
<sequence>MGRDDLYIAVPSFFRCPISLDVMKSPVSLCTGVTYDRSSIQRWLDNGHNTCPSTMQVLQTKEFVPNRTLQRLIQIWTDSVRQRVESTESPPSKSVPSQQQVLYAIRDLQNQTQSQNQNQNQNQNRLDSLSKFLCFAKESKENRQILGNMDGLVPMLIGFLDIGDDAVSGSVEFLEKVVEVLDLVLNDKSQEQREKLAKLILKRQSNCLSSLVLVLRQGSSSESRIGSAKLLEMTAVDAEAKVLIAEKEAVIPELLKLITLTPEKDGGVIENGLSCLVAISMPKRNKMKLVEFGVVRTLSKLISETNRSVGVIEKVLKLLETVSSSKEGRAEICEDERCVAGIMNKVLKVSSVATEHAVTILWSVCYLFRDQKAQEAVSKANGLTKILLLMQSNCSAAVRQMSADLLKIFRVNSKSCLLSYDTNTTHIMPF</sequence>
<dbReference type="Proteomes" id="UP000828941">
    <property type="component" value="Chromosome 5"/>
</dbReference>
<keyword evidence="2" id="KW-1185">Reference proteome</keyword>
<organism evidence="1 2">
    <name type="scientific">Bauhinia variegata</name>
    <name type="common">Purple orchid tree</name>
    <name type="synonym">Phanera variegata</name>
    <dbReference type="NCBI Taxonomy" id="167791"/>
    <lineage>
        <taxon>Eukaryota</taxon>
        <taxon>Viridiplantae</taxon>
        <taxon>Streptophyta</taxon>
        <taxon>Embryophyta</taxon>
        <taxon>Tracheophyta</taxon>
        <taxon>Spermatophyta</taxon>
        <taxon>Magnoliopsida</taxon>
        <taxon>eudicotyledons</taxon>
        <taxon>Gunneridae</taxon>
        <taxon>Pentapetalae</taxon>
        <taxon>rosids</taxon>
        <taxon>fabids</taxon>
        <taxon>Fabales</taxon>
        <taxon>Fabaceae</taxon>
        <taxon>Cercidoideae</taxon>
        <taxon>Cercideae</taxon>
        <taxon>Bauhiniinae</taxon>
        <taxon>Bauhinia</taxon>
    </lineage>
</organism>
<evidence type="ECO:0000313" key="1">
    <source>
        <dbReference type="EMBL" id="KAI4345118.1"/>
    </source>
</evidence>